<dbReference type="InterPro" id="IPR054471">
    <property type="entry name" value="GPIID_WHD"/>
</dbReference>
<dbReference type="Gene3D" id="1.25.40.20">
    <property type="entry name" value="Ankyrin repeat-containing domain"/>
    <property type="match status" value="2"/>
</dbReference>
<evidence type="ECO:0000259" key="5">
    <source>
        <dbReference type="Pfam" id="PF22939"/>
    </source>
</evidence>
<name>A0AAV9NJX0_9EURO</name>
<dbReference type="PROSITE" id="PS50088">
    <property type="entry name" value="ANK_REPEAT"/>
    <property type="match status" value="3"/>
</dbReference>
<feature type="repeat" description="ANK" evidence="3">
    <location>
        <begin position="334"/>
        <end position="366"/>
    </location>
</feature>
<reference evidence="6 7" key="1">
    <citation type="submission" date="2023-08" db="EMBL/GenBank/DDBJ databases">
        <title>Black Yeasts Isolated from many extreme environments.</title>
        <authorList>
            <person name="Coleine C."/>
            <person name="Stajich J.E."/>
            <person name="Selbmann L."/>
        </authorList>
    </citation>
    <scope>NUCLEOTIDE SEQUENCE [LARGE SCALE GENOMIC DNA]</scope>
    <source>
        <strain evidence="6 7">CCFEE 5792</strain>
    </source>
</reference>
<dbReference type="PANTHER" id="PTHR24126:SF14">
    <property type="entry name" value="ANK_REP_REGION DOMAIN-CONTAINING PROTEIN"/>
    <property type="match status" value="1"/>
</dbReference>
<keyword evidence="2 3" id="KW-0040">ANK repeat</keyword>
<keyword evidence="7" id="KW-1185">Reference proteome</keyword>
<feature type="repeat" description="ANK" evidence="3">
    <location>
        <begin position="511"/>
        <end position="543"/>
    </location>
</feature>
<evidence type="ECO:0000256" key="2">
    <source>
        <dbReference type="ARBA" id="ARBA00023043"/>
    </source>
</evidence>
<gene>
    <name evidence="6" type="ORF">LTR84_012193</name>
</gene>
<proteinExistence type="predicted"/>
<feature type="region of interest" description="Disordered" evidence="4">
    <location>
        <begin position="1526"/>
        <end position="1573"/>
    </location>
</feature>
<feature type="repeat" description="ANK" evidence="3">
    <location>
        <begin position="433"/>
        <end position="465"/>
    </location>
</feature>
<dbReference type="GeneID" id="89980340"/>
<dbReference type="Pfam" id="PF00023">
    <property type="entry name" value="Ank"/>
    <property type="match status" value="1"/>
</dbReference>
<organism evidence="6 7">
    <name type="scientific">Exophiala bonariae</name>
    <dbReference type="NCBI Taxonomy" id="1690606"/>
    <lineage>
        <taxon>Eukaryota</taxon>
        <taxon>Fungi</taxon>
        <taxon>Dikarya</taxon>
        <taxon>Ascomycota</taxon>
        <taxon>Pezizomycotina</taxon>
        <taxon>Eurotiomycetes</taxon>
        <taxon>Chaetothyriomycetidae</taxon>
        <taxon>Chaetothyriales</taxon>
        <taxon>Herpotrichiellaceae</taxon>
        <taxon>Exophiala</taxon>
    </lineage>
</organism>
<dbReference type="SUPFAM" id="SSF48403">
    <property type="entry name" value="Ankyrin repeat"/>
    <property type="match status" value="2"/>
</dbReference>
<accession>A0AAV9NJX0</accession>
<evidence type="ECO:0000256" key="4">
    <source>
        <dbReference type="SAM" id="MobiDB-lite"/>
    </source>
</evidence>
<dbReference type="Pfam" id="PF22939">
    <property type="entry name" value="WHD_GPIID"/>
    <property type="match status" value="1"/>
</dbReference>
<dbReference type="PANTHER" id="PTHR24126">
    <property type="entry name" value="ANKYRIN REPEAT, PH AND SEC7 DOMAIN CONTAINING PROTEIN SECG-RELATED"/>
    <property type="match status" value="1"/>
</dbReference>
<evidence type="ECO:0000256" key="1">
    <source>
        <dbReference type="ARBA" id="ARBA00022737"/>
    </source>
</evidence>
<evidence type="ECO:0000313" key="6">
    <source>
        <dbReference type="EMBL" id="KAK5056661.1"/>
    </source>
</evidence>
<dbReference type="Proteomes" id="UP001358417">
    <property type="component" value="Unassembled WGS sequence"/>
</dbReference>
<dbReference type="InterPro" id="IPR002110">
    <property type="entry name" value="Ankyrin_rpt"/>
</dbReference>
<comment type="caution">
    <text evidence="6">The sequence shown here is derived from an EMBL/GenBank/DDBJ whole genome shotgun (WGS) entry which is preliminary data.</text>
</comment>
<feature type="domain" description="GPI inositol-deacylase winged helix" evidence="5">
    <location>
        <begin position="131"/>
        <end position="211"/>
    </location>
</feature>
<dbReference type="Pfam" id="PF12796">
    <property type="entry name" value="Ank_2"/>
    <property type="match status" value="2"/>
</dbReference>
<evidence type="ECO:0000313" key="7">
    <source>
        <dbReference type="Proteomes" id="UP001358417"/>
    </source>
</evidence>
<dbReference type="EMBL" id="JAVRRD010000007">
    <property type="protein sequence ID" value="KAK5056661.1"/>
    <property type="molecule type" value="Genomic_DNA"/>
</dbReference>
<protein>
    <recommendedName>
        <fullName evidence="5">GPI inositol-deacylase winged helix domain-containing protein</fullName>
    </recommendedName>
</protein>
<sequence>MAILNELKCLDGVANVFVTSRPLPSIAENFIGKPQLSIRADDKDMRKYIPSRLHKEPTLSSFLTAEQNLAEEIENAIVGKVQGIFLLAELHLNSLASYDNRRQLKKALTMLPIDYNSTFDDAITRIRQQSTYTAKRAMQVLCWITNAYEPLSISELQHALAVEIGDKEFYPDAIVESSHLISICCGLVAVGEGSRLIRLVHYTLEEYLSERKHELFPDYADEMTRVCLTYLGFGNFAMGPAPDDSAMKARLVEYKFFEYAATSWGKYASQAQDPETLAHICDLLGQEGNCSAAVQCISVTPADQSERHWTHFGLCELATSLLQGGANVDHKDGWGWTPLFVATDNDHMDMVDLLLKAGASIDHLENNGDTVASVAARRNNIGLVRLLHDKPADLKHRNHKGETLLHEAAWGDCIQVCEALLSWDFDFTVTDSAGCTALHQAVEEGSTAVSAMLLEKGLSPNHQDKYGYSVLFKAIMKGRTEIVSLLIKHGTSPNEFISHYRTTEYDNDAKVGGTAILLASHRGSEDIFDLLVAHGADVTATNTEGVIVLFEALTSGYGSLAAKIISLLSKTGPGFRITDAIIEEAARAGNLDLWSALLNLDNTITVEEDVMLKLTGSFHRRELIELFLTRGVAFSFTDRVFESILGAWDSDRLLPLVCKLRRVQLTDDILITALKHTHATRKDKILETIMTHASLLDLTDTALSFLAVNYSIRRVQPLMDNGSKIYVRAKHMGFQPLFYSTPELENLRLLVVHPGVELDEGAFRAICRMYKSDIIQTVLLSSSGSLITESMVYAVAAFGTRDDVEKTLELYTGSIDVERIMSEVCSSQQSHQLHEIMDFLLARFVDYRVSEEVLILAAKHEFNFEKLLSTNPDYLVTEKTLLGLIPGWDSLPPFLFAPERKMRITLTVDLLSTMSDWPGGSSAVDLLLQRPDTVVVGEYAVIKLARNKRLITGRSEQHYSGYLSFVYRGPPTHNLDELIDLMADNMDPSMISPNAVCEVALTFPEKYAITMLEKADSSFKVTNRVFNAVAANCSNFSVNRLLDRPRHTSEQSPPSLDVVSIFQRLDFVTVRRTLNYFPEIPIEADTLLHLTQNKTRSVPELLSFLWKHSSIFSSISATMAPKLLRSTMLNSTMALGLAKVILSECPSLEISETVLRRAANHKDALHLVQLFRDHSPQLVLHESTFCAAARQGRNGTKILQGLFSLAPSQPVTERILLAVLKRANCTVPFLGNWEVSSTLIYYDVATAKDTLRYLLNRGLSLVPVVTKALAVAATRYHSTEDALQILLRGVRSVDKQAVVYILKHCGLDSVEVLIEILHVPVLWSPQLLKIISKNKNHKREIMMALLKRERKALDPKIAILAPCIFRRFDPDIARLFLYRFWQGPLTGSVLHAVAMTKCSTVKLLRSLLQFDPSLRFTSRDLASAIATKRGKYFVNFILSHGKPGMITLDIARLARRVNRGARYRRSWYEEEPREDKDDSEPLSPKRLLDLVKDTHRRDARYTVFRLEYPPGARYFSYLSDKQPLESTSSLGEKSDFSGELNLPHLEAGVNDKAGSADGHAVPEPVGTDWTSDA</sequence>
<dbReference type="SMART" id="SM00248">
    <property type="entry name" value="ANK"/>
    <property type="match status" value="6"/>
</dbReference>
<dbReference type="PROSITE" id="PS50297">
    <property type="entry name" value="ANK_REP_REGION"/>
    <property type="match status" value="3"/>
</dbReference>
<keyword evidence="1" id="KW-0677">Repeat</keyword>
<evidence type="ECO:0000256" key="3">
    <source>
        <dbReference type="PROSITE-ProRule" id="PRU00023"/>
    </source>
</evidence>
<dbReference type="RefSeq" id="XP_064708377.1">
    <property type="nucleotide sequence ID" value="XM_064855717.1"/>
</dbReference>
<dbReference type="InterPro" id="IPR036770">
    <property type="entry name" value="Ankyrin_rpt-contain_sf"/>
</dbReference>